<accession>A0A3R7N0N4</accession>
<keyword evidence="5" id="KW-1185">Reference proteome</keyword>
<dbReference type="CDD" id="cd06257">
    <property type="entry name" value="DnaJ"/>
    <property type="match status" value="1"/>
</dbReference>
<feature type="transmembrane region" description="Helical" evidence="2">
    <location>
        <begin position="197"/>
        <end position="214"/>
    </location>
</feature>
<dbReference type="RefSeq" id="XP_029227024.1">
    <property type="nucleotide sequence ID" value="XM_029372899.1"/>
</dbReference>
<keyword evidence="2" id="KW-1133">Transmembrane helix</keyword>
<evidence type="ECO:0000256" key="1">
    <source>
        <dbReference type="SAM" id="MobiDB-lite"/>
    </source>
</evidence>
<dbReference type="EMBL" id="MKKU01000380">
    <property type="protein sequence ID" value="RNF14042.1"/>
    <property type="molecule type" value="Genomic_DNA"/>
</dbReference>
<dbReference type="SUPFAM" id="SSF46565">
    <property type="entry name" value="Chaperone J-domain"/>
    <property type="match status" value="1"/>
</dbReference>
<sequence>MARDPFAVLGLGRGATKAEIKTRYRELARLHHPDAPAGNSEKMEQVNKAYNLLIKEGAYERMRMRTAGAKARTEVRRPSPVSQETERQREENDAPEEALSEEEIAKVSALDPATERVTPAGKYLYQSRDDGSWMELDKPLVRAHQARYASYAAQTEMSEELRRRSLEKEKEENAKTMFQRAVDRLSDSADLPSRNPSVLRFCFLLALVVVYFAYQRACAWGNRRRSRADFYASVDQKRQELLDIYNENRTGLETSVAAAAILFLAASQNKQETDPVVPPTPEKLFRGVRPPREHFYVISGG</sequence>
<dbReference type="OrthoDB" id="10250354at2759"/>
<feature type="compositionally biased region" description="Acidic residues" evidence="1">
    <location>
        <begin position="93"/>
        <end position="102"/>
    </location>
</feature>
<dbReference type="AlphaFoldDB" id="A0A3R7N0N4"/>
<comment type="caution">
    <text evidence="4">The sequence shown here is derived from an EMBL/GenBank/DDBJ whole genome shotgun (WGS) entry which is preliminary data.</text>
</comment>
<dbReference type="InterPro" id="IPR050817">
    <property type="entry name" value="DjlA_DnaK_co-chaperone"/>
</dbReference>
<proteinExistence type="predicted"/>
<name>A0A3R7N0N4_9TRYP</name>
<dbReference type="GeneID" id="40319621"/>
<dbReference type="SMART" id="SM00271">
    <property type="entry name" value="DnaJ"/>
    <property type="match status" value="1"/>
</dbReference>
<dbReference type="Proteomes" id="UP000284403">
    <property type="component" value="Unassembled WGS sequence"/>
</dbReference>
<keyword evidence="2" id="KW-0812">Transmembrane</keyword>
<keyword evidence="2" id="KW-0472">Membrane</keyword>
<feature type="region of interest" description="Disordered" evidence="1">
    <location>
        <begin position="67"/>
        <end position="102"/>
    </location>
</feature>
<dbReference type="PANTHER" id="PTHR24074">
    <property type="entry name" value="CO-CHAPERONE PROTEIN DJLA"/>
    <property type="match status" value="1"/>
</dbReference>
<feature type="domain" description="J" evidence="3">
    <location>
        <begin position="4"/>
        <end position="68"/>
    </location>
</feature>
<protein>
    <submittedName>
        <fullName evidence="4">Putative DNA-J protein</fullName>
    </submittedName>
</protein>
<reference evidence="4 5" key="1">
    <citation type="journal article" date="2018" name="BMC Genomics">
        <title>Genomic comparison of Trypanosoma conorhini and Trypanosoma rangeli to Trypanosoma cruzi strains of high and low virulence.</title>
        <authorList>
            <person name="Bradwell K.R."/>
            <person name="Koparde V.N."/>
            <person name="Matveyev A.V."/>
            <person name="Serrano M.G."/>
            <person name="Alves J.M."/>
            <person name="Parikh H."/>
            <person name="Huang B."/>
            <person name="Lee V."/>
            <person name="Espinosa-Alvarez O."/>
            <person name="Ortiz P.A."/>
            <person name="Costa-Martins A.G."/>
            <person name="Teixeira M.M."/>
            <person name="Buck G.A."/>
        </authorList>
    </citation>
    <scope>NUCLEOTIDE SEQUENCE [LARGE SCALE GENOMIC DNA]</scope>
    <source>
        <strain evidence="4 5">025E</strain>
    </source>
</reference>
<evidence type="ECO:0000313" key="4">
    <source>
        <dbReference type="EMBL" id="RNF14042.1"/>
    </source>
</evidence>
<dbReference type="Pfam" id="PF00226">
    <property type="entry name" value="DnaJ"/>
    <property type="match status" value="1"/>
</dbReference>
<organism evidence="4 5">
    <name type="scientific">Trypanosoma conorhini</name>
    <dbReference type="NCBI Taxonomy" id="83891"/>
    <lineage>
        <taxon>Eukaryota</taxon>
        <taxon>Discoba</taxon>
        <taxon>Euglenozoa</taxon>
        <taxon>Kinetoplastea</taxon>
        <taxon>Metakinetoplastina</taxon>
        <taxon>Trypanosomatida</taxon>
        <taxon>Trypanosomatidae</taxon>
        <taxon>Trypanosoma</taxon>
    </lineage>
</organism>
<dbReference type="InterPro" id="IPR001623">
    <property type="entry name" value="DnaJ_domain"/>
</dbReference>
<dbReference type="PROSITE" id="PS50076">
    <property type="entry name" value="DNAJ_2"/>
    <property type="match status" value="1"/>
</dbReference>
<gene>
    <name evidence="4" type="ORF">Tco025E_06010</name>
</gene>
<dbReference type="Gene3D" id="1.10.287.110">
    <property type="entry name" value="DnaJ domain"/>
    <property type="match status" value="1"/>
</dbReference>
<evidence type="ECO:0000259" key="3">
    <source>
        <dbReference type="PROSITE" id="PS50076"/>
    </source>
</evidence>
<dbReference type="InterPro" id="IPR036869">
    <property type="entry name" value="J_dom_sf"/>
</dbReference>
<evidence type="ECO:0000256" key="2">
    <source>
        <dbReference type="SAM" id="Phobius"/>
    </source>
</evidence>
<evidence type="ECO:0000313" key="5">
    <source>
        <dbReference type="Proteomes" id="UP000284403"/>
    </source>
</evidence>
<dbReference type="PRINTS" id="PR00625">
    <property type="entry name" value="JDOMAIN"/>
</dbReference>